<evidence type="ECO:0000313" key="2">
    <source>
        <dbReference type="Proteomes" id="UP001374599"/>
    </source>
</evidence>
<organism evidence="1 2">
    <name type="scientific">Vallitalea maricola</name>
    <dbReference type="NCBI Taxonomy" id="3074433"/>
    <lineage>
        <taxon>Bacteria</taxon>
        <taxon>Bacillati</taxon>
        <taxon>Bacillota</taxon>
        <taxon>Clostridia</taxon>
        <taxon>Lachnospirales</taxon>
        <taxon>Vallitaleaceae</taxon>
        <taxon>Vallitalea</taxon>
    </lineage>
</organism>
<protein>
    <submittedName>
        <fullName evidence="1">Uncharacterized protein</fullName>
    </submittedName>
</protein>
<sequence>MKDGNVIEIGSYNPFSFIDGKCYKTKYEPCEKLNSLGSKLIK</sequence>
<keyword evidence="2" id="KW-1185">Reference proteome</keyword>
<dbReference type="Proteomes" id="UP001374599">
    <property type="component" value="Unassembled WGS sequence"/>
</dbReference>
<gene>
    <name evidence="1" type="ORF">AN2V17_36920</name>
</gene>
<evidence type="ECO:0000313" key="1">
    <source>
        <dbReference type="EMBL" id="GMQ64455.1"/>
    </source>
</evidence>
<reference evidence="1" key="1">
    <citation type="submission" date="2023-09" db="EMBL/GenBank/DDBJ databases">
        <title>Vallitalea sediminicola and Vallitalea maricola sp. nov., anaerobic bacteria isolated from marine sediment.</title>
        <authorList>
            <person name="Hirano S."/>
            <person name="Maeda A."/>
            <person name="Terahara T."/>
            <person name="Mori K."/>
            <person name="Hamada M."/>
            <person name="Matsumoto R."/>
            <person name="Kobayashi T."/>
        </authorList>
    </citation>
    <scope>NUCLEOTIDE SEQUENCE</scope>
    <source>
        <strain evidence="1">AN17-2</strain>
    </source>
</reference>
<accession>A0ACB5UNM1</accession>
<comment type="caution">
    <text evidence="1">The sequence shown here is derived from an EMBL/GenBank/DDBJ whole genome shotgun (WGS) entry which is preliminary data.</text>
</comment>
<dbReference type="EMBL" id="BTPU01000070">
    <property type="protein sequence ID" value="GMQ64455.1"/>
    <property type="molecule type" value="Genomic_DNA"/>
</dbReference>
<proteinExistence type="predicted"/>
<name>A0ACB5UNM1_9FIRM</name>